<proteinExistence type="inferred from homology"/>
<comment type="function">
    <text evidence="1">Alpha-L-fucosidase is responsible for hydrolyzing the alpha-1,6-linked fucose joined to the reducing-end N-acetylglucosamine of the carbohydrate moieties of glycoproteins.</text>
</comment>
<dbReference type="Pfam" id="PF01120">
    <property type="entry name" value="Alpha_L_fucos"/>
    <property type="match status" value="1"/>
</dbReference>
<dbReference type="GO" id="GO:0016139">
    <property type="term" value="P:glycoside catabolic process"/>
    <property type="evidence" value="ECO:0007669"/>
    <property type="project" value="TreeGrafter"/>
</dbReference>
<dbReference type="PIRSF" id="PIRSF001092">
    <property type="entry name" value="Alpha-L-fucosidase"/>
    <property type="match status" value="1"/>
</dbReference>
<dbReference type="Proteomes" id="UP001153404">
    <property type="component" value="Unassembled WGS sequence"/>
</dbReference>
<organism evidence="9 10">
    <name type="scientific">Cohnella rhizosphaerae</name>
    <dbReference type="NCBI Taxonomy" id="1457232"/>
    <lineage>
        <taxon>Bacteria</taxon>
        <taxon>Bacillati</taxon>
        <taxon>Bacillota</taxon>
        <taxon>Bacilli</taxon>
        <taxon>Bacillales</taxon>
        <taxon>Paenibacillaceae</taxon>
        <taxon>Cohnella</taxon>
    </lineage>
</organism>
<evidence type="ECO:0000256" key="3">
    <source>
        <dbReference type="ARBA" id="ARBA00012662"/>
    </source>
</evidence>
<dbReference type="InterPro" id="IPR017853">
    <property type="entry name" value="GH"/>
</dbReference>
<dbReference type="SUPFAM" id="SSF51445">
    <property type="entry name" value="(Trans)glycosidases"/>
    <property type="match status" value="1"/>
</dbReference>
<keyword evidence="4" id="KW-0732">Signal</keyword>
<dbReference type="InterPro" id="IPR016286">
    <property type="entry name" value="FUC_metazoa-typ"/>
</dbReference>
<dbReference type="EC" id="3.2.1.51" evidence="3"/>
<dbReference type="Gene3D" id="3.20.20.80">
    <property type="entry name" value="Glycosidases"/>
    <property type="match status" value="1"/>
</dbReference>
<keyword evidence="10" id="KW-1185">Reference proteome</keyword>
<reference evidence="9" key="1">
    <citation type="submission" date="2022-10" db="EMBL/GenBank/DDBJ databases">
        <title>Comparative genomic analysis of Cohnella hashimotonis sp. nov., isolated from the International Space Station.</title>
        <authorList>
            <person name="Simpson A."/>
            <person name="Venkateswaran K."/>
        </authorList>
    </citation>
    <scope>NUCLEOTIDE SEQUENCE</scope>
    <source>
        <strain evidence="9">DSM 28161</strain>
    </source>
</reference>
<dbReference type="PANTHER" id="PTHR10030:SF37">
    <property type="entry name" value="ALPHA-L-FUCOSIDASE-RELATED"/>
    <property type="match status" value="1"/>
</dbReference>
<comment type="caution">
    <text evidence="9">The sequence shown here is derived from an EMBL/GenBank/DDBJ whole genome shotgun (WGS) entry which is preliminary data.</text>
</comment>
<dbReference type="InterPro" id="IPR057739">
    <property type="entry name" value="Glyco_hydro_29_N"/>
</dbReference>
<dbReference type="PANTHER" id="PTHR10030">
    <property type="entry name" value="ALPHA-L-FUCOSIDASE"/>
    <property type="match status" value="1"/>
</dbReference>
<dbReference type="GO" id="GO:0005764">
    <property type="term" value="C:lysosome"/>
    <property type="evidence" value="ECO:0007669"/>
    <property type="project" value="TreeGrafter"/>
</dbReference>
<sequence>MTTQAPAQTFSVPDKWQWFTESRYGLFIHWGPYAQFGRGEQVLFREHMNQAEYADAASAWNPERFDPELWADTARKAGFKYACFTTRHHDGYCMWDSAYTDYSSAKQAPKRDFVREYIEAFRKAGLRVGLYYSWIDWRLPAYFDGPEKDPEGWAKAKEYLHNQVKELLTNYGQIDHFFFDGVWPRNADDLGSVELLEEMRKLQPNILINNRLGYSEQHDGYRADGGIGAGDSDTLGDFGTPEHLIVVDRKRLWESCQVTTWRLWSHVFGERWRPADYLLDMLVECAEKGGAHGGNLLLNVGPTADGQFPPEFVERAEAIGRWLDVHGEAIYGSDGGAITEFITRGRQTTRGNNLYLIIRFWDGRPTLRLADLATRVKGVTLLTTGQTLGFAQQGDELVIDGLPQEAPSRLFPVIRVECEGPPEANAWGKQRLWEGDPHRVAEWARAQRGTSVYRDGQER</sequence>
<protein>
    <recommendedName>
        <fullName evidence="3">alpha-L-fucosidase</fullName>
        <ecNumber evidence="3">3.2.1.51</ecNumber>
    </recommendedName>
</protein>
<evidence type="ECO:0000313" key="9">
    <source>
        <dbReference type="EMBL" id="MDG0810657.1"/>
    </source>
</evidence>
<dbReference type="GO" id="GO:0004560">
    <property type="term" value="F:alpha-L-fucosidase activity"/>
    <property type="evidence" value="ECO:0007669"/>
    <property type="project" value="InterPro"/>
</dbReference>
<evidence type="ECO:0000256" key="2">
    <source>
        <dbReference type="ARBA" id="ARBA00007951"/>
    </source>
</evidence>
<name>A0A9X4QUN5_9BACL</name>
<gene>
    <name evidence="9" type="ORF">OMP40_15720</name>
</gene>
<evidence type="ECO:0000256" key="1">
    <source>
        <dbReference type="ARBA" id="ARBA00004071"/>
    </source>
</evidence>
<feature type="site" description="May be important for catalysis" evidence="7">
    <location>
        <position position="256"/>
    </location>
</feature>
<evidence type="ECO:0000256" key="6">
    <source>
        <dbReference type="ARBA" id="ARBA00023295"/>
    </source>
</evidence>
<comment type="similarity">
    <text evidence="2">Belongs to the glycosyl hydrolase 29 family.</text>
</comment>
<dbReference type="Gene3D" id="2.60.40.1180">
    <property type="entry name" value="Golgi alpha-mannosidase II"/>
    <property type="match status" value="1"/>
</dbReference>
<feature type="domain" description="Glycoside hydrolase family 29 N-terminal" evidence="8">
    <location>
        <begin position="17"/>
        <end position="328"/>
    </location>
</feature>
<dbReference type="RefSeq" id="WP_277532615.1">
    <property type="nucleotide sequence ID" value="NZ_JAPDIA010000003.1"/>
</dbReference>
<keyword evidence="6" id="KW-0326">Glycosidase</keyword>
<dbReference type="PRINTS" id="PR00741">
    <property type="entry name" value="GLHYDRLASE29"/>
</dbReference>
<dbReference type="InterPro" id="IPR000933">
    <property type="entry name" value="Glyco_hydro_29"/>
</dbReference>
<evidence type="ECO:0000259" key="8">
    <source>
        <dbReference type="Pfam" id="PF01120"/>
    </source>
</evidence>
<keyword evidence="5" id="KW-0378">Hydrolase</keyword>
<dbReference type="EMBL" id="JAPDIA010000003">
    <property type="protein sequence ID" value="MDG0810657.1"/>
    <property type="molecule type" value="Genomic_DNA"/>
</dbReference>
<dbReference type="GO" id="GO:0006004">
    <property type="term" value="P:fucose metabolic process"/>
    <property type="evidence" value="ECO:0007669"/>
    <property type="project" value="InterPro"/>
</dbReference>
<evidence type="ECO:0000313" key="10">
    <source>
        <dbReference type="Proteomes" id="UP001153404"/>
    </source>
</evidence>
<dbReference type="AlphaFoldDB" id="A0A9X4QUN5"/>
<evidence type="ECO:0000256" key="4">
    <source>
        <dbReference type="ARBA" id="ARBA00022729"/>
    </source>
</evidence>
<evidence type="ECO:0000256" key="7">
    <source>
        <dbReference type="PIRSR" id="PIRSR001092-1"/>
    </source>
</evidence>
<evidence type="ECO:0000256" key="5">
    <source>
        <dbReference type="ARBA" id="ARBA00022801"/>
    </source>
</evidence>
<accession>A0A9X4QUN5</accession>
<dbReference type="InterPro" id="IPR013780">
    <property type="entry name" value="Glyco_hydro_b"/>
</dbReference>
<dbReference type="SMART" id="SM00812">
    <property type="entry name" value="Alpha_L_fucos"/>
    <property type="match status" value="1"/>
</dbReference>